<evidence type="ECO:0000313" key="10">
    <source>
        <dbReference type="EMBL" id="QNP75194.1"/>
    </source>
</evidence>
<dbReference type="PANTHER" id="PTHR43289:SF6">
    <property type="entry name" value="SERINE_THREONINE-PROTEIN KINASE NEKL-3"/>
    <property type="match status" value="1"/>
</dbReference>
<dbReference type="PROSITE" id="PS50011">
    <property type="entry name" value="PROTEIN_KINASE_DOM"/>
    <property type="match status" value="1"/>
</dbReference>
<keyword evidence="4" id="KW-0547">Nucleotide-binding</keyword>
<sequence>MDGSGERGRDRGHPDERLLPDCVRSVLERRAAHDWQWETRDFWCYVRPPAHRFRVQGWKLHLSATPLSAPLVLARAADVLVRHRCHFKFARDLDRVTELVSRACDRGSAGKFITVYPEAGDAALRVLAEELDLATEGLPGPGILSDRAYRPGSLVHYRYGVFHGMPVLGNEGSYEAMLVAPDGTPVLDQRRAWFSPPSWAPRDPFRPGGGTGSRASGPASAVVLLNGRYQVRQSLRQSSVGGVYRARDLTTGAFVIVKQGRPHTQATALGRDIRDARRHEAEMLRQFDPSGVTPRFVDLFEQQGDLFLVQEEIRGVTLRQWVADSLRWAEDGTWGVTPEDVARIAAELAGIVALVHDRGLVLRDLHPANVMVTEDGALRLIDLELLVRPGERSVSRGFTPGYGAPEQVAAPPIGTAPQPAADLYGLGATLFHVISGADPVLAADDTTTARPWQERLAHWLDRLAPDNAAVRRFGPLALALMHEDPGRRPGIDDVRRRITATVAAVPAPSRAPDVLLASAPPDPGASHPAESSGRLLARLLDDTLGHLVATRDPGSATWLWKPTASGRTSDPCNLQHGAAGVLGTLVRAYEESRDPALLDAVQDTVHWISGVVAREPRILPGLYFGRSGTAWALFDAGRALGESDTVVLAEDLARSVPLRWPNPDVCHGVAGAGLTQLRFWEVTGDKDFLDRARQAAEAVVEAAEHRGGRLLWPIPADFESRLAGLVHYGFAHGVAGAGTFLLAAGRATAEAAFTEAARKAADTLLSVARDLDGAACWPAGEGPGALRTHWCSGSSGVGTFLLRMWREDGDDRLRGLVHRAAVAVHRSRWHTGPSQCHGLSGDGEFLLDLADATGEDRYRTWARDLATGIAVRHVLRDGRVLPVDETGTGTAADFGTGLAGVAAFLHRLIHGGPRLWLPDHNLRTAQQDPAVRAATARPERR</sequence>
<dbReference type="Pfam" id="PF00069">
    <property type="entry name" value="Pkinase"/>
    <property type="match status" value="1"/>
</dbReference>
<dbReference type="SMART" id="SM01260">
    <property type="entry name" value="LANC_like"/>
    <property type="match status" value="1"/>
</dbReference>
<dbReference type="InterPro" id="IPR000719">
    <property type="entry name" value="Prot_kinase_dom"/>
</dbReference>
<protein>
    <recommendedName>
        <fullName evidence="1">non-specific serine/threonine protein kinase</fullName>
        <ecNumber evidence="1">2.7.11.1</ecNumber>
    </recommendedName>
</protein>
<dbReference type="GO" id="GO:0046872">
    <property type="term" value="F:metal ion binding"/>
    <property type="evidence" value="ECO:0007669"/>
    <property type="project" value="UniProtKB-KW"/>
</dbReference>
<evidence type="ECO:0000256" key="5">
    <source>
        <dbReference type="ARBA" id="ARBA00022777"/>
    </source>
</evidence>
<dbReference type="CDD" id="cd04791">
    <property type="entry name" value="LanC_SerThrkinase"/>
    <property type="match status" value="1"/>
</dbReference>
<evidence type="ECO:0000256" key="7">
    <source>
        <dbReference type="PIRSR" id="PIRSR607822-1"/>
    </source>
</evidence>
<dbReference type="SUPFAM" id="SSF56112">
    <property type="entry name" value="Protein kinase-like (PK-like)"/>
    <property type="match status" value="1"/>
</dbReference>
<evidence type="ECO:0000256" key="3">
    <source>
        <dbReference type="ARBA" id="ARBA00022679"/>
    </source>
</evidence>
<feature type="binding site" evidence="7">
    <location>
        <position position="836"/>
    </location>
    <ligand>
        <name>Zn(2+)</name>
        <dbReference type="ChEBI" id="CHEBI:29105"/>
    </ligand>
</feature>
<dbReference type="Gene3D" id="1.50.10.20">
    <property type="match status" value="1"/>
</dbReference>
<evidence type="ECO:0000256" key="8">
    <source>
        <dbReference type="SAM" id="MobiDB-lite"/>
    </source>
</evidence>
<dbReference type="Proteomes" id="UP000516052">
    <property type="component" value="Chromosome"/>
</dbReference>
<dbReference type="InterPro" id="IPR007822">
    <property type="entry name" value="LANC-like"/>
</dbReference>
<dbReference type="AlphaFoldDB" id="A0A7H0IQX8"/>
<accession>A0A7H0IQX8</accession>
<feature type="binding site" evidence="7">
    <location>
        <position position="837"/>
    </location>
    <ligand>
        <name>Zn(2+)</name>
        <dbReference type="ChEBI" id="CHEBI:29105"/>
    </ligand>
</feature>
<dbReference type="GO" id="GO:0005524">
    <property type="term" value="F:ATP binding"/>
    <property type="evidence" value="ECO:0007669"/>
    <property type="project" value="UniProtKB-KW"/>
</dbReference>
<dbReference type="GO" id="GO:0031179">
    <property type="term" value="P:peptide modification"/>
    <property type="evidence" value="ECO:0007669"/>
    <property type="project" value="InterPro"/>
</dbReference>
<dbReference type="InterPro" id="IPR011009">
    <property type="entry name" value="Kinase-like_dom_sf"/>
</dbReference>
<dbReference type="Gene3D" id="3.30.200.20">
    <property type="entry name" value="Phosphorylase Kinase, domain 1"/>
    <property type="match status" value="1"/>
</dbReference>
<feature type="binding site" evidence="7">
    <location>
        <position position="791"/>
    </location>
    <ligand>
        <name>Zn(2+)</name>
        <dbReference type="ChEBI" id="CHEBI:29105"/>
    </ligand>
</feature>
<dbReference type="InterPro" id="IPR058053">
    <property type="entry name" value="RamC_C"/>
</dbReference>
<keyword evidence="2" id="KW-0723">Serine/threonine-protein kinase</keyword>
<evidence type="ECO:0000259" key="9">
    <source>
        <dbReference type="PROSITE" id="PS50011"/>
    </source>
</evidence>
<feature type="region of interest" description="Disordered" evidence="8">
    <location>
        <begin position="198"/>
        <end position="217"/>
    </location>
</feature>
<dbReference type="Gene3D" id="1.10.510.10">
    <property type="entry name" value="Transferase(Phosphotransferase) domain 1"/>
    <property type="match status" value="1"/>
</dbReference>
<dbReference type="RefSeq" id="WP_187752115.1">
    <property type="nucleotide sequence ID" value="NZ_CP060828.1"/>
</dbReference>
<dbReference type="PANTHER" id="PTHR43289">
    <property type="entry name" value="MITOGEN-ACTIVATED PROTEIN KINASE KINASE KINASE 20-RELATED"/>
    <property type="match status" value="1"/>
</dbReference>
<keyword evidence="3" id="KW-0808">Transferase</keyword>
<name>A0A7H0IQX8_9ACTN</name>
<dbReference type="PRINTS" id="PR01950">
    <property type="entry name" value="LANCSUPER"/>
</dbReference>
<dbReference type="EMBL" id="CP060828">
    <property type="protein sequence ID" value="QNP75194.1"/>
    <property type="molecule type" value="Genomic_DNA"/>
</dbReference>
<keyword evidence="11" id="KW-1185">Reference proteome</keyword>
<evidence type="ECO:0000256" key="1">
    <source>
        <dbReference type="ARBA" id="ARBA00012513"/>
    </source>
</evidence>
<keyword evidence="6" id="KW-0067">ATP-binding</keyword>
<dbReference type="SMART" id="SM00220">
    <property type="entry name" value="S_TKc"/>
    <property type="match status" value="1"/>
</dbReference>
<feature type="domain" description="Protein kinase" evidence="9">
    <location>
        <begin position="229"/>
        <end position="502"/>
    </location>
</feature>
<reference evidence="10 11" key="1">
    <citation type="submission" date="2020-08" db="EMBL/GenBank/DDBJ databases">
        <title>A novel species.</title>
        <authorList>
            <person name="Gao J."/>
        </authorList>
    </citation>
    <scope>NUCLEOTIDE SEQUENCE [LARGE SCALE GENOMIC DNA]</scope>
    <source>
        <strain evidence="10 11">CRXT-G-22</strain>
    </source>
</reference>
<organism evidence="10 11">
    <name type="scientific">Streptomyces roseirectus</name>
    <dbReference type="NCBI Taxonomy" id="2768066"/>
    <lineage>
        <taxon>Bacteria</taxon>
        <taxon>Bacillati</taxon>
        <taxon>Actinomycetota</taxon>
        <taxon>Actinomycetes</taxon>
        <taxon>Kitasatosporales</taxon>
        <taxon>Streptomycetaceae</taxon>
        <taxon>Streptomyces</taxon>
    </lineage>
</organism>
<dbReference type="GO" id="GO:0004674">
    <property type="term" value="F:protein serine/threonine kinase activity"/>
    <property type="evidence" value="ECO:0007669"/>
    <property type="project" value="UniProtKB-KW"/>
</dbReference>
<evidence type="ECO:0000256" key="6">
    <source>
        <dbReference type="ARBA" id="ARBA00022840"/>
    </source>
</evidence>
<proteinExistence type="predicted"/>
<evidence type="ECO:0000313" key="11">
    <source>
        <dbReference type="Proteomes" id="UP000516052"/>
    </source>
</evidence>
<dbReference type="InterPro" id="IPR057929">
    <property type="entry name" value="RamC_N"/>
</dbReference>
<keyword evidence="7" id="KW-0862">Zinc</keyword>
<dbReference type="SUPFAM" id="SSF158745">
    <property type="entry name" value="LanC-like"/>
    <property type="match status" value="1"/>
</dbReference>
<dbReference type="Pfam" id="PF25816">
    <property type="entry name" value="RamC_N"/>
    <property type="match status" value="1"/>
</dbReference>
<keyword evidence="5" id="KW-0418">Kinase</keyword>
<dbReference type="NCBIfam" id="NF038150">
    <property type="entry name" value="lanthi_synth_IV"/>
    <property type="match status" value="1"/>
</dbReference>
<dbReference type="KEGG" id="sroi:IAG44_41180"/>
<evidence type="ECO:0000256" key="4">
    <source>
        <dbReference type="ARBA" id="ARBA00022741"/>
    </source>
</evidence>
<evidence type="ECO:0000256" key="2">
    <source>
        <dbReference type="ARBA" id="ARBA00022527"/>
    </source>
</evidence>
<dbReference type="Pfam" id="PF05147">
    <property type="entry name" value="LANC_like"/>
    <property type="match status" value="1"/>
</dbReference>
<gene>
    <name evidence="10" type="primary">lanL</name>
    <name evidence="10" type="ORF">IAG44_41180</name>
</gene>
<keyword evidence="7" id="KW-0479">Metal-binding</keyword>
<dbReference type="EC" id="2.7.11.1" evidence="1"/>